<dbReference type="VEuPathDB" id="FungiDB:H257_03412"/>
<evidence type="ECO:0000313" key="2">
    <source>
        <dbReference type="Proteomes" id="UP000469452"/>
    </source>
</evidence>
<sequence>MASKSTPPIDGLFHASHRFHSQAEVLALLFEGDIPEAGQSSALSDRQLGLMLTHCDTHGNGSVDMHLFLHLVQTVSAPRETLLSHVFDAIAPTATLEKKSNYHHRNSVDGGALLRVFKLIAMVRDVQASRRTTYHLTSVLTWLQSRTLLKLEMITFTMDEPAATMTRFAWMQFHRLQSDQYDSDADFVLYLETVWSFLTRPRHTFDEDIKATASYKSILDQRNNALEATKVCSRRSKLRDTLASVIEAMTKATHNLATRAATATSLALPGHVLHAASQSVLEKVAKQLHHVAFVAISPVASCLPEAFVLVGAVELDVSHVGLTALPTSFGLMVHLRTLSASQYATIQSTLDTTCVRGPPCPYQARQLVIKQSVCGVVGTVTLACAL</sequence>
<dbReference type="AlphaFoldDB" id="A0A6A5AHH1"/>
<organism evidence="1 2">
    <name type="scientific">Aphanomyces astaci</name>
    <name type="common">Crayfish plague agent</name>
    <dbReference type="NCBI Taxonomy" id="112090"/>
    <lineage>
        <taxon>Eukaryota</taxon>
        <taxon>Sar</taxon>
        <taxon>Stramenopiles</taxon>
        <taxon>Oomycota</taxon>
        <taxon>Saprolegniomycetes</taxon>
        <taxon>Saprolegniales</taxon>
        <taxon>Verrucalvaceae</taxon>
        <taxon>Aphanomyces</taxon>
    </lineage>
</organism>
<proteinExistence type="predicted"/>
<gene>
    <name evidence="1" type="ORF">AaE_004775</name>
</gene>
<accession>A0A6A5AHH1</accession>
<reference evidence="1 2" key="1">
    <citation type="submission" date="2019-06" db="EMBL/GenBank/DDBJ databases">
        <title>Genomics analysis of Aphanomyces spp. identifies a new class of oomycete effector associated with host adaptation.</title>
        <authorList>
            <person name="Gaulin E."/>
        </authorList>
    </citation>
    <scope>NUCLEOTIDE SEQUENCE [LARGE SCALE GENOMIC DNA]</scope>
    <source>
        <strain evidence="1 2">E</strain>
    </source>
</reference>
<comment type="caution">
    <text evidence="1">The sequence shown here is derived from an EMBL/GenBank/DDBJ whole genome shotgun (WGS) entry which is preliminary data.</text>
</comment>
<dbReference type="Proteomes" id="UP000469452">
    <property type="component" value="Unassembled WGS sequence"/>
</dbReference>
<dbReference type="EMBL" id="VJMI01010343">
    <property type="protein sequence ID" value="KAF0756070.1"/>
    <property type="molecule type" value="Genomic_DNA"/>
</dbReference>
<evidence type="ECO:0000313" key="1">
    <source>
        <dbReference type="EMBL" id="KAF0756070.1"/>
    </source>
</evidence>
<name>A0A6A5AHH1_APHAT</name>
<protein>
    <submittedName>
        <fullName evidence="1">Uncharacterized protein</fullName>
    </submittedName>
</protein>